<evidence type="ECO:0000259" key="1">
    <source>
        <dbReference type="Pfam" id="PF07687"/>
    </source>
</evidence>
<gene>
    <name evidence="2" type="ORF">LC087_16015</name>
</gene>
<evidence type="ECO:0000313" key="2">
    <source>
        <dbReference type="EMBL" id="WLR42225.1"/>
    </source>
</evidence>
<dbReference type="PANTHER" id="PTHR30575:SF3">
    <property type="entry name" value="PEPTIDASE M20 DIMERISATION DOMAIN-CONTAINING PROTEIN"/>
    <property type="match status" value="1"/>
</dbReference>
<dbReference type="InterPro" id="IPR011650">
    <property type="entry name" value="Peptidase_M20_dimer"/>
</dbReference>
<dbReference type="Proteomes" id="UP001197974">
    <property type="component" value="Chromosome"/>
</dbReference>
<dbReference type="Gene3D" id="3.40.630.10">
    <property type="entry name" value="Zn peptidases"/>
    <property type="match status" value="1"/>
</dbReference>
<feature type="domain" description="Peptidase M20 dimerisation" evidence="1">
    <location>
        <begin position="8"/>
        <end position="88"/>
    </location>
</feature>
<evidence type="ECO:0000313" key="3">
    <source>
        <dbReference type="Proteomes" id="UP001197974"/>
    </source>
</evidence>
<dbReference type="Pfam" id="PF07687">
    <property type="entry name" value="M20_dimer"/>
    <property type="match status" value="1"/>
</dbReference>
<protein>
    <submittedName>
        <fullName evidence="2">M20/M25/M40 family metallo-hydrolase</fullName>
    </submittedName>
</protein>
<reference evidence="2 3" key="1">
    <citation type="submission" date="2023-06" db="EMBL/GenBank/DDBJ databases">
        <title>Five Gram-positive bacteria isolated from mangrove sediments in Shenzhen, Guangdong, China.</title>
        <authorList>
            <person name="Yu S."/>
            <person name="Zheng W."/>
            <person name="Huang Y."/>
        </authorList>
    </citation>
    <scope>NUCLEOTIDE SEQUENCE [LARGE SCALE GENOMIC DNA]</scope>
    <source>
        <strain evidence="2 3">SaN35-3</strain>
    </source>
</reference>
<dbReference type="Gene3D" id="3.30.70.360">
    <property type="match status" value="1"/>
</dbReference>
<keyword evidence="3" id="KW-1185">Reference proteome</keyword>
<dbReference type="PANTHER" id="PTHR30575">
    <property type="entry name" value="PEPTIDASE M20"/>
    <property type="match status" value="1"/>
</dbReference>
<dbReference type="RefSeq" id="WP_306019698.1">
    <property type="nucleotide sequence ID" value="NZ_CP129013.1"/>
</dbReference>
<name>A0ABY9JUX3_9BACI</name>
<dbReference type="InterPro" id="IPR052030">
    <property type="entry name" value="Peptidase_M20/M20A_hydrolases"/>
</dbReference>
<sequence>MEQRLMGGRPHLGINAIDVLSSLVNTVNTLRFNPKKATNVKFTQLMSGKGSVNVIPDYGTFAIDVRSDSNKELKKVLDKIEKMINYTAEMYEAEIKYDIKEGVPAPNYDERLVEIASQSIIEVLGEKNLVDPIFTPGGEDFHQYAARTGVNSIYLAIGADVSPGLHDPNMTFEKGAMMNGVHVVTKMVEKLLS</sequence>
<dbReference type="EMBL" id="CP129013">
    <property type="protein sequence ID" value="WLR42225.1"/>
    <property type="molecule type" value="Genomic_DNA"/>
</dbReference>
<dbReference type="InterPro" id="IPR036264">
    <property type="entry name" value="Bact_exopeptidase_dim_dom"/>
</dbReference>
<dbReference type="SUPFAM" id="SSF55031">
    <property type="entry name" value="Bacterial exopeptidase dimerisation domain"/>
    <property type="match status" value="1"/>
</dbReference>
<organism evidence="2 3">
    <name type="scientific">Bacillus carboniphilus</name>
    <dbReference type="NCBI Taxonomy" id="86663"/>
    <lineage>
        <taxon>Bacteria</taxon>
        <taxon>Bacillati</taxon>
        <taxon>Bacillota</taxon>
        <taxon>Bacilli</taxon>
        <taxon>Bacillales</taxon>
        <taxon>Bacillaceae</taxon>
        <taxon>Bacillus</taxon>
    </lineage>
</organism>
<dbReference type="SUPFAM" id="SSF53187">
    <property type="entry name" value="Zn-dependent exopeptidases"/>
    <property type="match status" value="1"/>
</dbReference>
<accession>A0ABY9JUX3</accession>
<proteinExistence type="predicted"/>